<dbReference type="InterPro" id="IPR013830">
    <property type="entry name" value="SGNH_hydro"/>
</dbReference>
<proteinExistence type="predicted"/>
<gene>
    <name evidence="2" type="ordered locus">Sinac_5740</name>
</gene>
<dbReference type="eggNOG" id="COG2755">
    <property type="taxonomic scope" value="Bacteria"/>
</dbReference>
<dbReference type="EMBL" id="CP003364">
    <property type="protein sequence ID" value="AGA29870.1"/>
    <property type="molecule type" value="Genomic_DNA"/>
</dbReference>
<dbReference type="Proteomes" id="UP000010798">
    <property type="component" value="Chromosome"/>
</dbReference>
<dbReference type="HOGENOM" id="CLU_412125_0_0_0"/>
<evidence type="ECO:0000259" key="1">
    <source>
        <dbReference type="Pfam" id="PF13472"/>
    </source>
</evidence>
<sequence>MIQHVRGLAGILALATWVLAVAEVQADERLKDIACRSVHLGYPAPEGVAFSNEITIQQSAVGTYFMVCGWDKGYFGLQELGNGKKLLIFSVWDSEQNDPKAVQEDHRTKLISKDEKVRTGRFGGEGTGGQSFFDYDWKVGTTYRFLVAANVKGQRTEYSGYFFVPESQEWKHLITFSTVTGGKFLSGYYSFIEDFKRDRISATKARQARFANGWVMAKNGDWTSLSKARFTGDSNPVTNINAFVDGDQYALATGGETENNGVKLRELMSLPSGEKRKPPEGLPRIELLASADSREAAQPSSAPLPVAQQLAGLHLLQGPWDEGNVHRESVLFVRSEDGKSSAKLLFDAERVIAVQSADGQRWFEAERDFAVAPDGSGLVLAPHSTIPFLNETDFFVPKGSANSIGHRAGHPETSVLFDNSHYFHDRQIEVSYVPRGAKWDAYRPKFAAERLGRTLAKLKKREALTIAVSGDSISEGFNASEFTKTKPFMPPYPTLVAAQLEQTYGAKVTLHNLAVGGWSSGQGASNIDKVLKCKPDLVLIAYGMNDVGTRNPEAFKANIKSMLSRIQEAAPTTEVILIATMTGNPDWMATPPEMFPVYRDALATLEGPGVVLSDLTAVWQRLLKRKRHFDVTGNGVNHPNDYGHRVYAQAILGLLVDPESNDRKAP</sequence>
<dbReference type="AlphaFoldDB" id="L0DM41"/>
<evidence type="ECO:0000313" key="3">
    <source>
        <dbReference type="Proteomes" id="UP000010798"/>
    </source>
</evidence>
<dbReference type="PANTHER" id="PTHR30383:SF5">
    <property type="entry name" value="SGNH HYDROLASE-TYPE ESTERASE DOMAIN-CONTAINING PROTEIN"/>
    <property type="match status" value="1"/>
</dbReference>
<feature type="domain" description="SGNH hydrolase-type esterase" evidence="1">
    <location>
        <begin position="470"/>
        <end position="646"/>
    </location>
</feature>
<evidence type="ECO:0000313" key="2">
    <source>
        <dbReference type="EMBL" id="AGA29870.1"/>
    </source>
</evidence>
<dbReference type="Pfam" id="PF11958">
    <property type="entry name" value="DUF3472"/>
    <property type="match status" value="1"/>
</dbReference>
<organism evidence="2 3">
    <name type="scientific">Singulisphaera acidiphila (strain ATCC BAA-1392 / DSM 18658 / VKM B-2454 / MOB10)</name>
    <dbReference type="NCBI Taxonomy" id="886293"/>
    <lineage>
        <taxon>Bacteria</taxon>
        <taxon>Pseudomonadati</taxon>
        <taxon>Planctomycetota</taxon>
        <taxon>Planctomycetia</taxon>
        <taxon>Isosphaerales</taxon>
        <taxon>Isosphaeraceae</taxon>
        <taxon>Singulisphaera</taxon>
    </lineage>
</organism>
<dbReference type="InterPro" id="IPR036514">
    <property type="entry name" value="SGNH_hydro_sf"/>
</dbReference>
<dbReference type="InterPro" id="IPR021862">
    <property type="entry name" value="DUF3472"/>
</dbReference>
<accession>L0DM41</accession>
<dbReference type="KEGG" id="saci:Sinac_5740"/>
<dbReference type="CDD" id="cd00229">
    <property type="entry name" value="SGNH_hydrolase"/>
    <property type="match status" value="1"/>
</dbReference>
<dbReference type="STRING" id="886293.Sinac_5740"/>
<keyword evidence="3" id="KW-1185">Reference proteome</keyword>
<dbReference type="GO" id="GO:0004622">
    <property type="term" value="F:phosphatidylcholine lysophospholipase activity"/>
    <property type="evidence" value="ECO:0007669"/>
    <property type="project" value="TreeGrafter"/>
</dbReference>
<dbReference type="Gene3D" id="3.40.50.1110">
    <property type="entry name" value="SGNH hydrolase"/>
    <property type="match status" value="1"/>
</dbReference>
<protein>
    <submittedName>
        <fullName evidence="2">Lysophospholipase L1-like esterase</fullName>
    </submittedName>
</protein>
<name>L0DM41_SINAD</name>
<dbReference type="RefSeq" id="WP_015248967.1">
    <property type="nucleotide sequence ID" value="NC_019892.1"/>
</dbReference>
<reference evidence="2 3" key="1">
    <citation type="submission" date="2012-02" db="EMBL/GenBank/DDBJ databases">
        <title>Complete sequence of chromosome of Singulisphaera acidiphila DSM 18658.</title>
        <authorList>
            <consortium name="US DOE Joint Genome Institute (JGI-PGF)"/>
            <person name="Lucas S."/>
            <person name="Copeland A."/>
            <person name="Lapidus A."/>
            <person name="Glavina del Rio T."/>
            <person name="Dalin E."/>
            <person name="Tice H."/>
            <person name="Bruce D."/>
            <person name="Goodwin L."/>
            <person name="Pitluck S."/>
            <person name="Peters L."/>
            <person name="Ovchinnikova G."/>
            <person name="Chertkov O."/>
            <person name="Kyrpides N."/>
            <person name="Mavromatis K."/>
            <person name="Ivanova N."/>
            <person name="Brettin T."/>
            <person name="Detter J.C."/>
            <person name="Han C."/>
            <person name="Larimer F."/>
            <person name="Land M."/>
            <person name="Hauser L."/>
            <person name="Markowitz V."/>
            <person name="Cheng J.-F."/>
            <person name="Hugenholtz P."/>
            <person name="Woyke T."/>
            <person name="Wu D."/>
            <person name="Tindall B."/>
            <person name="Pomrenke H."/>
            <person name="Brambilla E."/>
            <person name="Klenk H.-P."/>
            <person name="Eisen J.A."/>
        </authorList>
    </citation>
    <scope>NUCLEOTIDE SEQUENCE [LARGE SCALE GENOMIC DNA]</scope>
    <source>
        <strain evidence="3">ATCC BAA-1392 / DSM 18658 / VKM B-2454 / MOB10</strain>
    </source>
</reference>
<dbReference type="PANTHER" id="PTHR30383">
    <property type="entry name" value="THIOESTERASE 1/PROTEASE 1/LYSOPHOSPHOLIPASE L1"/>
    <property type="match status" value="1"/>
</dbReference>
<dbReference type="InterPro" id="IPR051532">
    <property type="entry name" value="Ester_Hydrolysis_Enzymes"/>
</dbReference>
<dbReference type="SUPFAM" id="SSF52266">
    <property type="entry name" value="SGNH hydrolase"/>
    <property type="match status" value="1"/>
</dbReference>
<dbReference type="OrthoDB" id="388542at2"/>
<dbReference type="Pfam" id="PF13472">
    <property type="entry name" value="Lipase_GDSL_2"/>
    <property type="match status" value="1"/>
</dbReference>